<dbReference type="InterPro" id="IPR029068">
    <property type="entry name" value="Glyas_Bleomycin-R_OHBP_Dase"/>
</dbReference>
<dbReference type="PROSITE" id="PS51819">
    <property type="entry name" value="VOC"/>
    <property type="match status" value="1"/>
</dbReference>
<evidence type="ECO:0000259" key="1">
    <source>
        <dbReference type="PROSITE" id="PS51819"/>
    </source>
</evidence>
<dbReference type="STRING" id="1765967.BW247_01885"/>
<dbReference type="RefSeq" id="WP_076835348.1">
    <property type="nucleotide sequence ID" value="NZ_CP019434.1"/>
</dbReference>
<dbReference type="SUPFAM" id="SSF54593">
    <property type="entry name" value="Glyoxalase/Bleomycin resistance protein/Dihydroxybiphenyl dioxygenase"/>
    <property type="match status" value="1"/>
</dbReference>
<dbReference type="InterPro" id="IPR049789">
    <property type="entry name" value="ArsI/CadI-like"/>
</dbReference>
<dbReference type="GO" id="GO:0051213">
    <property type="term" value="F:dioxygenase activity"/>
    <property type="evidence" value="ECO:0007669"/>
    <property type="project" value="UniProtKB-KW"/>
</dbReference>
<proteinExistence type="predicted"/>
<name>A0A1P8UDR4_9GAMM</name>
<organism evidence="2 3">
    <name type="scientific">Acidihalobacter ferrooxydans</name>
    <dbReference type="NCBI Taxonomy" id="1765967"/>
    <lineage>
        <taxon>Bacteria</taxon>
        <taxon>Pseudomonadati</taxon>
        <taxon>Pseudomonadota</taxon>
        <taxon>Gammaproteobacteria</taxon>
        <taxon>Chromatiales</taxon>
        <taxon>Ectothiorhodospiraceae</taxon>
        <taxon>Acidihalobacter</taxon>
    </lineage>
</organism>
<gene>
    <name evidence="2" type="ORF">BW247_01885</name>
</gene>
<accession>A0A1P8UDR4</accession>
<protein>
    <submittedName>
        <fullName evidence="2">Glyoxalase/bleomycin resistance/dioxygenase family protein</fullName>
    </submittedName>
</protein>
<dbReference type="KEGG" id="afy:BW247_01885"/>
<keyword evidence="3" id="KW-1185">Reference proteome</keyword>
<dbReference type="Gene3D" id="3.10.180.10">
    <property type="entry name" value="2,3-Dihydroxybiphenyl 1,2-Dioxygenase, domain 1"/>
    <property type="match status" value="1"/>
</dbReference>
<dbReference type="AlphaFoldDB" id="A0A1P8UDR4"/>
<sequence>MKRFHVHLSVADLDDSIRFYTALFAAEPTVIKDDYAKWMLDDPRVNFAISQRAAQTGLDHLGFQVESETELADLNARLAAADLPSVEESGAACCYARSNKYWSVDPQGVAWEGFHSLSDIPTFNDADTAEESAAACCAPKTPVQQGCCS</sequence>
<dbReference type="OrthoDB" id="9789608at2"/>
<dbReference type="Proteomes" id="UP000243807">
    <property type="component" value="Chromosome"/>
</dbReference>
<dbReference type="InterPro" id="IPR052393">
    <property type="entry name" value="Cadmium-induced_rsp"/>
</dbReference>
<evidence type="ECO:0000313" key="3">
    <source>
        <dbReference type="Proteomes" id="UP000243807"/>
    </source>
</evidence>
<dbReference type="InterPro" id="IPR037523">
    <property type="entry name" value="VOC_core"/>
</dbReference>
<dbReference type="NCBIfam" id="NF041414">
    <property type="entry name" value="ArsI_CadI_VOC"/>
    <property type="match status" value="1"/>
</dbReference>
<keyword evidence="2" id="KW-0560">Oxidoreductase</keyword>
<dbReference type="PANTHER" id="PTHR41294:SF1">
    <property type="entry name" value="CADMIUM-INDUCED PROTEIN CADI"/>
    <property type="match status" value="1"/>
</dbReference>
<keyword evidence="2" id="KW-0223">Dioxygenase</keyword>
<evidence type="ECO:0000313" key="2">
    <source>
        <dbReference type="EMBL" id="APZ42002.1"/>
    </source>
</evidence>
<dbReference type="Pfam" id="PF00903">
    <property type="entry name" value="Glyoxalase"/>
    <property type="match status" value="1"/>
</dbReference>
<reference evidence="2 3" key="1">
    <citation type="submission" date="2017-01" db="EMBL/GenBank/DDBJ databases">
        <title>Draft sequence of Acidihalobacter ferrooxidans strain DSM 14175 (strain V8).</title>
        <authorList>
            <person name="Khaleque H.N."/>
            <person name="Ramsay J.P."/>
            <person name="Murphy R.J.T."/>
            <person name="Kaksonen A.H."/>
            <person name="Boxall N.J."/>
            <person name="Watkin E.L.J."/>
        </authorList>
    </citation>
    <scope>NUCLEOTIDE SEQUENCE [LARGE SCALE GENOMIC DNA]</scope>
    <source>
        <strain evidence="2 3">V8</strain>
    </source>
</reference>
<dbReference type="InterPro" id="IPR004360">
    <property type="entry name" value="Glyas_Fos-R_dOase_dom"/>
</dbReference>
<dbReference type="EMBL" id="CP019434">
    <property type="protein sequence ID" value="APZ42002.1"/>
    <property type="molecule type" value="Genomic_DNA"/>
</dbReference>
<feature type="domain" description="VOC" evidence="1">
    <location>
        <begin position="2"/>
        <end position="116"/>
    </location>
</feature>
<dbReference type="PANTHER" id="PTHR41294">
    <property type="entry name" value="CADMIUM-INDUCED PROTEIN CADI"/>
    <property type="match status" value="1"/>
</dbReference>
<dbReference type="GO" id="GO:0046686">
    <property type="term" value="P:response to cadmium ion"/>
    <property type="evidence" value="ECO:0007669"/>
    <property type="project" value="TreeGrafter"/>
</dbReference>